<proteinExistence type="inferred from homology"/>
<name>A0A061S810_9CHLO</name>
<comment type="similarity">
    <text evidence="1">Belongs to the alkB family.</text>
</comment>
<protein>
    <submittedName>
        <fullName evidence="2">Uncharacterized protein</fullName>
    </submittedName>
</protein>
<dbReference type="Gene3D" id="2.60.120.590">
    <property type="entry name" value="Alpha-ketoglutarate-dependent dioxygenase AlkB-like"/>
    <property type="match status" value="1"/>
</dbReference>
<evidence type="ECO:0000256" key="1">
    <source>
        <dbReference type="ARBA" id="ARBA00007879"/>
    </source>
</evidence>
<organism evidence="2">
    <name type="scientific">Tetraselmis sp. GSL018</name>
    <dbReference type="NCBI Taxonomy" id="582737"/>
    <lineage>
        <taxon>Eukaryota</taxon>
        <taxon>Viridiplantae</taxon>
        <taxon>Chlorophyta</taxon>
        <taxon>core chlorophytes</taxon>
        <taxon>Chlorodendrophyceae</taxon>
        <taxon>Chlorodendrales</taxon>
        <taxon>Chlorodendraceae</taxon>
        <taxon>Tetraselmis</taxon>
    </lineage>
</organism>
<gene>
    <name evidence="2" type="ORF">TSPGSL018_8225</name>
</gene>
<evidence type="ECO:0000313" key="2">
    <source>
        <dbReference type="EMBL" id="JAC81312.1"/>
    </source>
</evidence>
<dbReference type="SUPFAM" id="SSF51197">
    <property type="entry name" value="Clavaminate synthase-like"/>
    <property type="match status" value="1"/>
</dbReference>
<dbReference type="EMBL" id="GBEZ01003857">
    <property type="protein sequence ID" value="JAC81312.1"/>
    <property type="molecule type" value="Transcribed_RNA"/>
</dbReference>
<sequence length="314" mass="35214">MSATKSLSSCVKHVPTSFRSIWQSCCRFQRDFQTTASAFHRAFCEIDVESCRRVKTGKHVGISSNPGIRVEAKFLPEKEVKPLVDELEILKAKYGFTTAGHGLSLLRKDTLNEDSATEMSGDATGKFQSLRVTGRPEGQEATAPWGYGNDFDCSFVTPRLSSFIDLVRGCGHFELGPVRDITVNYRSHSFFRLDPHVDPAEDGNNVFILGLLSDVVLSFVPPDNVLSPGFLRRTEAATIAENSWTDKDIDVLLQQRSLVHFCGDARWRWGHAIRGGLEVDENGKRTVVDWWGRQDFFIRRSPTRISVVVAFQDP</sequence>
<accession>A0A061S810</accession>
<dbReference type="InterPro" id="IPR037151">
    <property type="entry name" value="AlkB-like_sf"/>
</dbReference>
<dbReference type="AlphaFoldDB" id="A0A061S810"/>
<reference evidence="2" key="1">
    <citation type="submission" date="2014-05" db="EMBL/GenBank/DDBJ databases">
        <title>The transcriptome of the halophilic microalga Tetraselmis sp. GSL018 isolated from the Great Salt Lake, Utah.</title>
        <authorList>
            <person name="Jinkerson R.E."/>
            <person name="D'Adamo S."/>
            <person name="Posewitz M.C."/>
        </authorList>
    </citation>
    <scope>NUCLEOTIDE SEQUENCE</scope>
    <source>
        <strain evidence="2">GSL018</strain>
    </source>
</reference>